<keyword evidence="1 3" id="KW-0808">Transferase</keyword>
<keyword evidence="4" id="KW-1185">Reference proteome</keyword>
<dbReference type="Gene3D" id="3.40.50.2000">
    <property type="entry name" value="Glycogen Phosphorylase B"/>
    <property type="match status" value="2"/>
</dbReference>
<comment type="caution">
    <text evidence="3">The sequence shown here is derived from an EMBL/GenBank/DDBJ whole genome shotgun (WGS) entry which is preliminary data.</text>
</comment>
<dbReference type="InterPro" id="IPR022623">
    <property type="entry name" value="Glyco_trans_4"/>
</dbReference>
<dbReference type="SUPFAM" id="SSF53756">
    <property type="entry name" value="UDP-Glycosyltransferase/glycogen phosphorylase"/>
    <property type="match status" value="1"/>
</dbReference>
<dbReference type="PANTHER" id="PTHR46401:SF2">
    <property type="entry name" value="GLYCOSYLTRANSFERASE WBBK-RELATED"/>
    <property type="match status" value="1"/>
</dbReference>
<feature type="domain" description="Glycosyl transferase family 4" evidence="2">
    <location>
        <begin position="26"/>
        <end position="192"/>
    </location>
</feature>
<dbReference type="GO" id="GO:0016740">
    <property type="term" value="F:transferase activity"/>
    <property type="evidence" value="ECO:0007669"/>
    <property type="project" value="UniProtKB-KW"/>
</dbReference>
<protein>
    <submittedName>
        <fullName evidence="3">Glycosyl transferase</fullName>
    </submittedName>
</protein>
<dbReference type="EMBL" id="BMYT01000002">
    <property type="protein sequence ID" value="GGX11117.1"/>
    <property type="molecule type" value="Genomic_DNA"/>
</dbReference>
<dbReference type="Pfam" id="PF12000">
    <property type="entry name" value="Glyco_trans_4_3"/>
    <property type="match status" value="1"/>
</dbReference>
<dbReference type="RefSeq" id="WP_189345663.1">
    <property type="nucleotide sequence ID" value="NZ_BMYT01000002.1"/>
</dbReference>
<name>A0ABQ2XD92_9BURK</name>
<proteinExistence type="predicted"/>
<dbReference type="Pfam" id="PF13692">
    <property type="entry name" value="Glyco_trans_1_4"/>
    <property type="match status" value="1"/>
</dbReference>
<evidence type="ECO:0000313" key="3">
    <source>
        <dbReference type="EMBL" id="GGX11117.1"/>
    </source>
</evidence>
<evidence type="ECO:0000256" key="1">
    <source>
        <dbReference type="ARBA" id="ARBA00022679"/>
    </source>
</evidence>
<sequence>MKILFIHQNFPSQFIHLAARLAQKKQNKVVALTMSQPQPIPGVNLRPYTLLRQAAPETHPLLKDQESKILLAEACAAAAMQLKHEGFVPDVIIAHPGWGEALFMKDVFPQAKLLIYCEFYYNLEGQDVGFDPEIPPLNFQQRCRLRLKNTTNLLSMEIADAAISPTKWQKSTYPSWAQEKITVIHDGIDVERLAFNPNARIEVASNQHHANLNFKPGDEVLSYVARNLEPVRGFQIFMRALPSILRKRPNAHALIVGGDGLGYGHSAPNSLSWREHLMAEVGIDLDMRRVHFLGKVPYQTYLDLLSVSKVHSYWTTPFVLSWSFLEAAYSGLPVIASNTQPVTEFASQLGVETFDFFDFEDFSKRATRQLQAKTSVRRGVNFPELHLENSLRQQVKLINDL</sequence>
<gene>
    <name evidence="3" type="ORF">GCM10011282_16820</name>
</gene>
<dbReference type="PANTHER" id="PTHR46401">
    <property type="entry name" value="GLYCOSYLTRANSFERASE WBBK-RELATED"/>
    <property type="match status" value="1"/>
</dbReference>
<accession>A0ABQ2XD92</accession>
<dbReference type="Proteomes" id="UP000620127">
    <property type="component" value="Unassembled WGS sequence"/>
</dbReference>
<reference evidence="4" key="1">
    <citation type="journal article" date="2019" name="Int. J. Syst. Evol. Microbiol.">
        <title>The Global Catalogue of Microorganisms (GCM) 10K type strain sequencing project: providing services to taxonomists for standard genome sequencing and annotation.</title>
        <authorList>
            <consortium name="The Broad Institute Genomics Platform"/>
            <consortium name="The Broad Institute Genome Sequencing Center for Infectious Disease"/>
            <person name="Wu L."/>
            <person name="Ma J."/>
        </authorList>
    </citation>
    <scope>NUCLEOTIDE SEQUENCE [LARGE SCALE GENOMIC DNA]</scope>
    <source>
        <strain evidence="4">KCTC 23916</strain>
    </source>
</reference>
<organism evidence="3 4">
    <name type="scientific">Undibacterium macrobrachii</name>
    <dbReference type="NCBI Taxonomy" id="1119058"/>
    <lineage>
        <taxon>Bacteria</taxon>
        <taxon>Pseudomonadati</taxon>
        <taxon>Pseudomonadota</taxon>
        <taxon>Betaproteobacteria</taxon>
        <taxon>Burkholderiales</taxon>
        <taxon>Oxalobacteraceae</taxon>
        <taxon>Undibacterium</taxon>
    </lineage>
</organism>
<evidence type="ECO:0000259" key="2">
    <source>
        <dbReference type="Pfam" id="PF12000"/>
    </source>
</evidence>
<evidence type="ECO:0000313" key="4">
    <source>
        <dbReference type="Proteomes" id="UP000620127"/>
    </source>
</evidence>